<sequence>MKELTVNGVIEGTCPRRTGSYSTLLVTKHFCGSEKGPYHKPEKTSVPEVEIDHIGDLLGNIKSSDFDQLADKPKSSAKYEIRKQDVAANDKF</sequence>
<accession>A0A915A786</accession>
<organism evidence="1 2">
    <name type="scientific">Parascaris univalens</name>
    <name type="common">Nematode worm</name>
    <dbReference type="NCBI Taxonomy" id="6257"/>
    <lineage>
        <taxon>Eukaryota</taxon>
        <taxon>Metazoa</taxon>
        <taxon>Ecdysozoa</taxon>
        <taxon>Nematoda</taxon>
        <taxon>Chromadorea</taxon>
        <taxon>Rhabditida</taxon>
        <taxon>Spirurina</taxon>
        <taxon>Ascaridomorpha</taxon>
        <taxon>Ascaridoidea</taxon>
        <taxon>Ascarididae</taxon>
        <taxon>Parascaris</taxon>
    </lineage>
</organism>
<dbReference type="WBParaSite" id="PgE245_g002_t01">
    <property type="protein sequence ID" value="PgE245_g002_t01"/>
    <property type="gene ID" value="PgE245_g002"/>
</dbReference>
<evidence type="ECO:0000313" key="1">
    <source>
        <dbReference type="Proteomes" id="UP000887569"/>
    </source>
</evidence>
<protein>
    <submittedName>
        <fullName evidence="2">Uncharacterized protein</fullName>
    </submittedName>
</protein>
<dbReference type="Proteomes" id="UP000887569">
    <property type="component" value="Unplaced"/>
</dbReference>
<evidence type="ECO:0000313" key="2">
    <source>
        <dbReference type="WBParaSite" id="PgE245_g002_t01"/>
    </source>
</evidence>
<name>A0A915A786_PARUN</name>
<proteinExistence type="predicted"/>
<dbReference type="AlphaFoldDB" id="A0A915A786"/>
<keyword evidence="1" id="KW-1185">Reference proteome</keyword>
<reference evidence="2" key="1">
    <citation type="submission" date="2022-11" db="UniProtKB">
        <authorList>
            <consortium name="WormBaseParasite"/>
        </authorList>
    </citation>
    <scope>IDENTIFICATION</scope>
</reference>